<sequence>MAGDLKQQLKATSSRFEHFSIDETVDITGIAQIAVFIRACDNEFNIYEELIELIPVHDTTTSQDVFDKVEHVLQDCGLDLSKLACLATEGAANMVGRRNGVAAMLRTKIENSHPDSSFAHFHCIVHQQNLCSKILKLDHVLSLVTTTVNYIRGRALNHRQFSQLLEGTDNRFIDVPFYTEDRWLSCHKMLKRFYLLRQEIVTFLEMKGQNTDEIRDENWLQDLAFAVDITARLTDLNLKLEGKNKLITQLYDDIMCFITKISLWKSQLSNEHLVHFPKCKELKDTANTWSVLSFAKYFSHLELLSKEFQDRFRDFSSFEHQFALCSAPFIYDVTKAEESLQMELLEVQSDSTLRAKYLEVGKVCLKDYGNVQLYICE</sequence>
<evidence type="ECO:0000313" key="2">
    <source>
        <dbReference type="Proteomes" id="UP000030764"/>
    </source>
</evidence>
<keyword evidence="2" id="KW-1185">Reference proteome</keyword>
<dbReference type="PANTHER" id="PTHR45913:SF5">
    <property type="entry name" value="GENERAL TRANSCRIPTION FACTOR II-I REPEAT DOMAIN-CONTAINING PROTEIN 2A-LIKE PROTEIN"/>
    <property type="match status" value="1"/>
</dbReference>
<protein>
    <submittedName>
        <fullName evidence="1">Uncharacterized protein</fullName>
    </submittedName>
</protein>
<gene>
    <name evidence="1" type="ORF">M513_13285</name>
</gene>
<organism evidence="1 2">
    <name type="scientific">Trichuris suis</name>
    <name type="common">pig whipworm</name>
    <dbReference type="NCBI Taxonomy" id="68888"/>
    <lineage>
        <taxon>Eukaryota</taxon>
        <taxon>Metazoa</taxon>
        <taxon>Ecdysozoa</taxon>
        <taxon>Nematoda</taxon>
        <taxon>Enoplea</taxon>
        <taxon>Dorylaimia</taxon>
        <taxon>Trichinellida</taxon>
        <taxon>Trichuridae</taxon>
        <taxon>Trichuris</taxon>
    </lineage>
</organism>
<dbReference type="AlphaFoldDB" id="A0A085LLJ3"/>
<dbReference type="SUPFAM" id="SSF53098">
    <property type="entry name" value="Ribonuclease H-like"/>
    <property type="match status" value="1"/>
</dbReference>
<dbReference type="InterPro" id="IPR012337">
    <property type="entry name" value="RNaseH-like_sf"/>
</dbReference>
<dbReference type="PANTHER" id="PTHR45913">
    <property type="entry name" value="EPM2A-INTERACTING PROTEIN 1"/>
    <property type="match status" value="1"/>
</dbReference>
<evidence type="ECO:0000313" key="1">
    <source>
        <dbReference type="EMBL" id="KFD45839.1"/>
    </source>
</evidence>
<dbReference type="Proteomes" id="UP000030764">
    <property type="component" value="Unassembled WGS sequence"/>
</dbReference>
<accession>A0A085LLJ3</accession>
<reference evidence="1 2" key="1">
    <citation type="journal article" date="2014" name="Nat. Genet.">
        <title>Genome and transcriptome of the porcine whipworm Trichuris suis.</title>
        <authorList>
            <person name="Jex A.R."/>
            <person name="Nejsum P."/>
            <person name="Schwarz E.M."/>
            <person name="Hu L."/>
            <person name="Young N.D."/>
            <person name="Hall R.S."/>
            <person name="Korhonen P.K."/>
            <person name="Liao S."/>
            <person name="Thamsborg S."/>
            <person name="Xia J."/>
            <person name="Xu P."/>
            <person name="Wang S."/>
            <person name="Scheerlinck J.P."/>
            <person name="Hofmann A."/>
            <person name="Sternberg P.W."/>
            <person name="Wang J."/>
            <person name="Gasser R.B."/>
        </authorList>
    </citation>
    <scope>NUCLEOTIDE SEQUENCE [LARGE SCALE GENOMIC DNA]</scope>
    <source>
        <strain evidence="1">DCEP-RM93M</strain>
    </source>
</reference>
<proteinExistence type="predicted"/>
<name>A0A085LLJ3_9BILA</name>
<dbReference type="EMBL" id="KL363418">
    <property type="protein sequence ID" value="KFD45839.1"/>
    <property type="molecule type" value="Genomic_DNA"/>
</dbReference>